<gene>
    <name evidence="1" type="ORF">LCGC14_3009220</name>
</gene>
<accession>A0A0F8WZ68</accession>
<proteinExistence type="predicted"/>
<dbReference type="AlphaFoldDB" id="A0A0F8WZ68"/>
<evidence type="ECO:0000313" key="1">
    <source>
        <dbReference type="EMBL" id="KKK61948.1"/>
    </source>
</evidence>
<name>A0A0F8WZ68_9ZZZZ</name>
<feature type="non-terminal residue" evidence="1">
    <location>
        <position position="25"/>
    </location>
</feature>
<protein>
    <submittedName>
        <fullName evidence="1">Uncharacterized protein</fullName>
    </submittedName>
</protein>
<comment type="caution">
    <text evidence="1">The sequence shown here is derived from an EMBL/GenBank/DDBJ whole genome shotgun (WGS) entry which is preliminary data.</text>
</comment>
<organism evidence="1">
    <name type="scientific">marine sediment metagenome</name>
    <dbReference type="NCBI Taxonomy" id="412755"/>
    <lineage>
        <taxon>unclassified sequences</taxon>
        <taxon>metagenomes</taxon>
        <taxon>ecological metagenomes</taxon>
    </lineage>
</organism>
<sequence length="25" mass="2998">MGKKKKIYFIYGLYEPDSDILRYVG</sequence>
<dbReference type="EMBL" id="LAZR01062238">
    <property type="protein sequence ID" value="KKK61948.1"/>
    <property type="molecule type" value="Genomic_DNA"/>
</dbReference>
<reference evidence="1" key="1">
    <citation type="journal article" date="2015" name="Nature">
        <title>Complex archaea that bridge the gap between prokaryotes and eukaryotes.</title>
        <authorList>
            <person name="Spang A."/>
            <person name="Saw J.H."/>
            <person name="Jorgensen S.L."/>
            <person name="Zaremba-Niedzwiedzka K."/>
            <person name="Martijn J."/>
            <person name="Lind A.E."/>
            <person name="van Eijk R."/>
            <person name="Schleper C."/>
            <person name="Guy L."/>
            <person name="Ettema T.J."/>
        </authorList>
    </citation>
    <scope>NUCLEOTIDE SEQUENCE</scope>
</reference>